<comment type="similarity">
    <text evidence="1">Belongs to the universal stress protein A family.</text>
</comment>
<dbReference type="InterPro" id="IPR006016">
    <property type="entry name" value="UspA"/>
</dbReference>
<dbReference type="PANTHER" id="PTHR46268">
    <property type="entry name" value="STRESS RESPONSE PROTEIN NHAX"/>
    <property type="match status" value="1"/>
</dbReference>
<sequence length="277" mass="29011">MLSDIVVHIPADRPADGVVACAVSVANAFDAHLDGIVCTYQPINPAIMVGASAAYYAAAAQYNTDGDEAAARLDQFELAARAAGITHGARSLCDTPVLANQALAEISRLYDLTIVAQPDRAKPGHQDPLPEAVLFNSGKPMLMVPHIHTGPLALDRVLVCWDGGRPAARAVSDAMPFLGRAKTIDIVAVNEDEDVVGQASSGALLAHLLRHDLAATSHHLTASPGNIHNTILSFAADTGANLLVMGGYGHSRLREFILGGVTRGIFKSLTLPALISH</sequence>
<dbReference type="PANTHER" id="PTHR46268:SF15">
    <property type="entry name" value="UNIVERSAL STRESS PROTEIN HP_0031"/>
    <property type="match status" value="1"/>
</dbReference>
<dbReference type="SUPFAM" id="SSF52402">
    <property type="entry name" value="Adenine nucleotide alpha hydrolases-like"/>
    <property type="match status" value="2"/>
</dbReference>
<comment type="caution">
    <text evidence="3">The sequence shown here is derived from an EMBL/GenBank/DDBJ whole genome shotgun (WGS) entry which is preliminary data.</text>
</comment>
<dbReference type="AlphaFoldDB" id="A0A323UN45"/>
<accession>A0A323UN45</accession>
<name>A0A323UN45_RHOPL</name>
<evidence type="ECO:0000259" key="2">
    <source>
        <dbReference type="Pfam" id="PF00582"/>
    </source>
</evidence>
<dbReference type="CDD" id="cd00293">
    <property type="entry name" value="USP-like"/>
    <property type="match status" value="1"/>
</dbReference>
<feature type="domain" description="UspA" evidence="2">
    <location>
        <begin position="155"/>
        <end position="275"/>
    </location>
</feature>
<evidence type="ECO:0000256" key="1">
    <source>
        <dbReference type="ARBA" id="ARBA00008791"/>
    </source>
</evidence>
<evidence type="ECO:0000313" key="3">
    <source>
        <dbReference type="EMBL" id="PZA13050.1"/>
    </source>
</evidence>
<reference evidence="3 4" key="1">
    <citation type="submission" date="2018-06" db="EMBL/GenBank/DDBJ databases">
        <title>Draft Whole-Genome Sequence of the purple photosynthetic bacterium Rhodospeudomonas palustris XCP.</title>
        <authorList>
            <person name="Rayyan A."/>
            <person name="Meyer T.E."/>
            <person name="Kyndt J.A."/>
        </authorList>
    </citation>
    <scope>NUCLEOTIDE SEQUENCE [LARGE SCALE GENOMIC DNA]</scope>
    <source>
        <strain evidence="3 4">XCP</strain>
    </source>
</reference>
<dbReference type="RefSeq" id="WP_110784865.1">
    <property type="nucleotide sequence ID" value="NZ_QKQS01000007.1"/>
</dbReference>
<dbReference type="Gene3D" id="3.40.50.12370">
    <property type="match status" value="1"/>
</dbReference>
<dbReference type="Proteomes" id="UP000248134">
    <property type="component" value="Unassembled WGS sequence"/>
</dbReference>
<organism evidence="3 4">
    <name type="scientific">Rhodopseudomonas palustris</name>
    <dbReference type="NCBI Taxonomy" id="1076"/>
    <lineage>
        <taxon>Bacteria</taxon>
        <taxon>Pseudomonadati</taxon>
        <taxon>Pseudomonadota</taxon>
        <taxon>Alphaproteobacteria</taxon>
        <taxon>Hyphomicrobiales</taxon>
        <taxon>Nitrobacteraceae</taxon>
        <taxon>Rhodopseudomonas</taxon>
    </lineage>
</organism>
<gene>
    <name evidence="3" type="ORF">DNX69_04665</name>
</gene>
<dbReference type="PRINTS" id="PR01438">
    <property type="entry name" value="UNVRSLSTRESS"/>
</dbReference>
<evidence type="ECO:0000313" key="4">
    <source>
        <dbReference type="Proteomes" id="UP000248134"/>
    </source>
</evidence>
<dbReference type="Pfam" id="PF00582">
    <property type="entry name" value="Usp"/>
    <property type="match status" value="1"/>
</dbReference>
<dbReference type="EMBL" id="QKQS01000007">
    <property type="protein sequence ID" value="PZA13050.1"/>
    <property type="molecule type" value="Genomic_DNA"/>
</dbReference>
<dbReference type="InterPro" id="IPR006015">
    <property type="entry name" value="Universal_stress_UspA"/>
</dbReference>
<dbReference type="OrthoDB" id="9804721at2"/>
<proteinExistence type="inferred from homology"/>
<protein>
    <submittedName>
        <fullName evidence="3">Universal stress protein</fullName>
    </submittedName>
</protein>